<evidence type="ECO:0000313" key="1">
    <source>
        <dbReference type="EMBL" id="EGP81902.1"/>
    </source>
</evidence>
<name>F9XS41_ZYMTI</name>
<dbReference type="InParanoid" id="F9XS41"/>
<dbReference type="VEuPathDB" id="FungiDB:ZTRI_20.43"/>
<dbReference type="EMBL" id="CM001215">
    <property type="protein sequence ID" value="EGP81902.1"/>
    <property type="molecule type" value="Genomic_DNA"/>
</dbReference>
<proteinExistence type="predicted"/>
<dbReference type="RefSeq" id="XP_003846926.1">
    <property type="nucleotide sequence ID" value="XM_003846878.1"/>
</dbReference>
<dbReference type="HOGENOM" id="CLU_1908338_0_0_1"/>
<reference evidence="1 2" key="1">
    <citation type="journal article" date="2011" name="PLoS Genet.">
        <title>Finished genome of the fungal wheat pathogen Mycosphaerella graminicola reveals dispensome structure, chromosome plasticity, and stealth pathogenesis.</title>
        <authorList>
            <person name="Goodwin S.B."/>
            <person name="Ben M'barek S."/>
            <person name="Dhillon B."/>
            <person name="Wittenberg A.H.J."/>
            <person name="Crane C.F."/>
            <person name="Hane J.K."/>
            <person name="Foster A.J."/>
            <person name="Van der Lee T.A.J."/>
            <person name="Grimwood J."/>
            <person name="Aerts A."/>
            <person name="Antoniw J."/>
            <person name="Bailey A."/>
            <person name="Bluhm B."/>
            <person name="Bowler J."/>
            <person name="Bristow J."/>
            <person name="van der Burgt A."/>
            <person name="Canto-Canche B."/>
            <person name="Churchill A.C.L."/>
            <person name="Conde-Ferraez L."/>
            <person name="Cools H.J."/>
            <person name="Coutinho P.M."/>
            <person name="Csukai M."/>
            <person name="Dehal P."/>
            <person name="De Wit P."/>
            <person name="Donzelli B."/>
            <person name="van de Geest H.C."/>
            <person name="van Ham R.C.H.J."/>
            <person name="Hammond-Kosack K.E."/>
            <person name="Henrissat B."/>
            <person name="Kilian A."/>
            <person name="Kobayashi A.K."/>
            <person name="Koopmann E."/>
            <person name="Kourmpetis Y."/>
            <person name="Kuzniar A."/>
            <person name="Lindquist E."/>
            <person name="Lombard V."/>
            <person name="Maliepaard C."/>
            <person name="Martins N."/>
            <person name="Mehrabi R."/>
            <person name="Nap J.P.H."/>
            <person name="Ponomarenko A."/>
            <person name="Rudd J.J."/>
            <person name="Salamov A."/>
            <person name="Schmutz J."/>
            <person name="Schouten H.J."/>
            <person name="Shapiro H."/>
            <person name="Stergiopoulos I."/>
            <person name="Torriani S.F.F."/>
            <person name="Tu H."/>
            <person name="de Vries R.P."/>
            <person name="Waalwijk C."/>
            <person name="Ware S.B."/>
            <person name="Wiebenga A."/>
            <person name="Zwiers L.-H."/>
            <person name="Oliver R.P."/>
            <person name="Grigoriev I.V."/>
            <person name="Kema G.H.J."/>
        </authorList>
    </citation>
    <scope>NUCLEOTIDE SEQUENCE [LARGE SCALE GENOMIC DNA]</scope>
    <source>
        <strain evidence="2">CBS 115943 / IPO323</strain>
    </source>
</reference>
<evidence type="ECO:0000313" key="2">
    <source>
        <dbReference type="Proteomes" id="UP000008062"/>
    </source>
</evidence>
<sequence length="133" mass="14329">MYYPSPVLHCSGPPQRPGQQAITAVSLLSKARNEDLQCMLDLDGAHAGVAGMLSAGLLASLTLSYKQVGLGCRRKPQGHERPYFGLLASISIAVFPSLTSIHRFCQRLIKIAYEESVEGLKSDTPSLKAVCID</sequence>
<organism evidence="1 2">
    <name type="scientific">Zymoseptoria tritici (strain CBS 115943 / IPO323)</name>
    <name type="common">Speckled leaf blotch fungus</name>
    <name type="synonym">Septoria tritici</name>
    <dbReference type="NCBI Taxonomy" id="336722"/>
    <lineage>
        <taxon>Eukaryota</taxon>
        <taxon>Fungi</taxon>
        <taxon>Dikarya</taxon>
        <taxon>Ascomycota</taxon>
        <taxon>Pezizomycotina</taxon>
        <taxon>Dothideomycetes</taxon>
        <taxon>Dothideomycetidae</taxon>
        <taxon>Mycosphaerellales</taxon>
        <taxon>Mycosphaerellaceae</taxon>
        <taxon>Zymoseptoria</taxon>
    </lineage>
</organism>
<gene>
    <name evidence="1" type="ORF">MYCGRDRAFT_98030</name>
</gene>
<dbReference type="AlphaFoldDB" id="F9XS41"/>
<dbReference type="Proteomes" id="UP000008062">
    <property type="component" value="Chromosome 20"/>
</dbReference>
<dbReference type="GeneID" id="13396713"/>
<protein>
    <submittedName>
        <fullName evidence="1">Uncharacterized protein</fullName>
    </submittedName>
</protein>
<dbReference type="KEGG" id="ztr:MYCGRDRAFT_98030"/>
<accession>F9XS41</accession>
<keyword evidence="2" id="KW-1185">Reference proteome</keyword>